<dbReference type="OrthoDB" id="191651at2759"/>
<dbReference type="PROSITE" id="PS50020">
    <property type="entry name" value="WW_DOMAIN_2"/>
    <property type="match status" value="3"/>
</dbReference>
<evidence type="ECO:0000256" key="1">
    <source>
        <dbReference type="SAM" id="MobiDB-lite"/>
    </source>
</evidence>
<reference evidence="3" key="1">
    <citation type="submission" date="2013-12" db="EMBL/GenBank/DDBJ databases">
        <title>The Genome Sequence of Aphanomyces astaci APO3.</title>
        <authorList>
            <consortium name="The Broad Institute Genomics Platform"/>
            <person name="Russ C."/>
            <person name="Tyler B."/>
            <person name="van West P."/>
            <person name="Dieguez-Uribeondo J."/>
            <person name="Young S.K."/>
            <person name="Zeng Q."/>
            <person name="Gargeya S."/>
            <person name="Fitzgerald M."/>
            <person name="Abouelleil A."/>
            <person name="Alvarado L."/>
            <person name="Chapman S.B."/>
            <person name="Gainer-Dewar J."/>
            <person name="Goldberg J."/>
            <person name="Griggs A."/>
            <person name="Gujja S."/>
            <person name="Hansen M."/>
            <person name="Howarth C."/>
            <person name="Imamovic A."/>
            <person name="Ireland A."/>
            <person name="Larimer J."/>
            <person name="McCowan C."/>
            <person name="Murphy C."/>
            <person name="Pearson M."/>
            <person name="Poon T.W."/>
            <person name="Priest M."/>
            <person name="Roberts A."/>
            <person name="Saif S."/>
            <person name="Shea T."/>
            <person name="Sykes S."/>
            <person name="Wortman J."/>
            <person name="Nusbaum C."/>
            <person name="Birren B."/>
        </authorList>
    </citation>
    <scope>NUCLEOTIDE SEQUENCE [LARGE SCALE GENOMIC DNA]</scope>
    <source>
        <strain evidence="3">APO3</strain>
    </source>
</reference>
<dbReference type="Pfam" id="PF00612">
    <property type="entry name" value="IQ"/>
    <property type="match status" value="2"/>
</dbReference>
<feature type="domain" description="WW" evidence="2">
    <location>
        <begin position="599"/>
        <end position="627"/>
    </location>
</feature>
<dbReference type="InterPro" id="IPR001202">
    <property type="entry name" value="WW_dom"/>
</dbReference>
<dbReference type="GeneID" id="20808119"/>
<accession>W4GMM6</accession>
<organism evidence="3">
    <name type="scientific">Aphanomyces astaci</name>
    <name type="common">Crayfish plague agent</name>
    <dbReference type="NCBI Taxonomy" id="112090"/>
    <lineage>
        <taxon>Eukaryota</taxon>
        <taxon>Sar</taxon>
        <taxon>Stramenopiles</taxon>
        <taxon>Oomycota</taxon>
        <taxon>Saprolegniomycetes</taxon>
        <taxon>Saprolegniales</taxon>
        <taxon>Verrucalvaceae</taxon>
        <taxon>Aphanomyces</taxon>
    </lineage>
</organism>
<dbReference type="PANTHER" id="PTHR47852">
    <property type="entry name" value="OS06G0298400 PROTEIN"/>
    <property type="match status" value="1"/>
</dbReference>
<dbReference type="InterPro" id="IPR036020">
    <property type="entry name" value="WW_dom_sf"/>
</dbReference>
<dbReference type="RefSeq" id="XP_009829538.1">
    <property type="nucleotide sequence ID" value="XM_009831236.1"/>
</dbReference>
<dbReference type="AlphaFoldDB" id="W4GMM6"/>
<evidence type="ECO:0000313" key="3">
    <source>
        <dbReference type="EMBL" id="ETV80591.1"/>
    </source>
</evidence>
<sequence length="914" mass="104095">MGRKAATTGAEATIECRKCRAACPPSFKFCDQCGQKLHVKKSTKRTKPHLAQHKLDLQTTLNAPESSNGTQAWFWGSQALPSVKVPAKPIHEHELNENQQEDINNPPPRARNHRKSYKRPREATLLPLLQSSAASVDAWSAPKVTLSTAPQVNLIWGQTFEKASAELEAKEAMLAAEIAANAQILAHMEAQAQAHAFQDDDVFKFACKSKRDLERALALDKAALSRVRGQLVQLGLNETAVNHTKLHIQRLEGIEELARARRLAAASRVQAWYRRQRQRQMMRGRLRMKICRGYLRYRYVKRAHDVFPGQFFYFYDRKVIDSHACLEFVGDFSRGVYSQPFPVHFSPHPVHHLGACATCIQRWYRGIKAKWRRVLEAIQRMVLDKARAVALQRNAAATKLQGLFRSRQAKRRLQLLVSSTFKECVDPATNMTFYYNAKTQVSQWTRPKLWKPAAAANTTKPRRPKLNLNDMDTPRRVQLCAVKIQGLFRTNLATKKLKLLVAQTYQKVLDPDTNQWYYYNAKTNASQWAKPALLGTGDMIHHASSSTLKEPRRLATKTSPYDGLLPTARRKDVAAVKIQGLFRTRNARRHLRHLIAQTYRKVFDADANMCYYYNAKTGESHWTKPTLLGAADVPEPIASVSNVTTALPSTALNTLPTPRRIEVAATKIQGLFRTRNARRRLRHLIAQTYQKVLDVDSQQFYYFNTKTGESQWGKPILLGTGDMEELVPPPQNTPRPRVSQQRSPKLTTLSTPRRVEVAATKIQGLYRTRNARCRLRHLIAQTYQRVLDTDSQQFYYYNTKTGESQWVKPVLLGTSDLVDETQVRYPTNPRKRGGDPRAFLVGLNPVQQLQAAATKLQGLFRARLARRRLVGLIASTYHKFVDEESQASYYYNVKTGESSWVKPALLRSDTLPRQ</sequence>
<dbReference type="VEuPathDB" id="FungiDB:H257_06123"/>
<dbReference type="SMART" id="SM00015">
    <property type="entry name" value="IQ"/>
    <property type="match status" value="8"/>
</dbReference>
<dbReference type="PROSITE" id="PS50096">
    <property type="entry name" value="IQ"/>
    <property type="match status" value="6"/>
</dbReference>
<name>W4GMM6_APHAT</name>
<proteinExistence type="predicted"/>
<dbReference type="SMART" id="SM00456">
    <property type="entry name" value="WW"/>
    <property type="match status" value="6"/>
</dbReference>
<gene>
    <name evidence="3" type="ORF">H257_06123</name>
</gene>
<dbReference type="InterPro" id="IPR000048">
    <property type="entry name" value="IQ_motif_EF-hand-BS"/>
</dbReference>
<feature type="domain" description="WW" evidence="2">
    <location>
        <begin position="505"/>
        <end position="533"/>
    </location>
</feature>
<evidence type="ECO:0000259" key="2">
    <source>
        <dbReference type="PROSITE" id="PS50020"/>
    </source>
</evidence>
<feature type="domain" description="WW" evidence="2">
    <location>
        <begin position="783"/>
        <end position="811"/>
    </location>
</feature>
<feature type="region of interest" description="Disordered" evidence="1">
    <location>
        <begin position="95"/>
        <end position="119"/>
    </location>
</feature>
<dbReference type="SUPFAM" id="SSF51045">
    <property type="entry name" value="WW domain"/>
    <property type="match status" value="3"/>
</dbReference>
<dbReference type="EMBL" id="KI913125">
    <property type="protein sequence ID" value="ETV80591.1"/>
    <property type="molecule type" value="Genomic_DNA"/>
</dbReference>
<dbReference type="CDD" id="cd00201">
    <property type="entry name" value="WW"/>
    <property type="match status" value="4"/>
</dbReference>
<dbReference type="PANTHER" id="PTHR47852:SF2">
    <property type="entry name" value="WW DOMAIN-CONTAINING PROTEIN"/>
    <property type="match status" value="1"/>
</dbReference>
<protein>
    <recommendedName>
        <fullName evidence="2">WW domain-containing protein</fullName>
    </recommendedName>
</protein>
<dbReference type="Pfam" id="PF00397">
    <property type="entry name" value="WW"/>
    <property type="match status" value="4"/>
</dbReference>
<dbReference type="Gene3D" id="2.20.70.10">
    <property type="match status" value="6"/>
</dbReference>
<feature type="region of interest" description="Disordered" evidence="1">
    <location>
        <begin position="726"/>
        <end position="746"/>
    </location>
</feature>